<dbReference type="AlphaFoldDB" id="A0A6C7EAH0"/>
<gene>
    <name evidence="2" type="ORF">YM304_18110</name>
</gene>
<sequence length="164" mass="18498">MTDGDDTRWLDDEERAAWIGLMTVFFRLPAALDRQLRRDAGITHFDYQVMVILSQTAERTLRMSELSALTEGSLPRLSQVTSRLEKAGWLARRPDPDDGRSTLATLTDAGFEALAAAAPGHVEEVRRLVFDPLTRTQVQQLARITDRILRSPDGVPDTRPRDLR</sequence>
<evidence type="ECO:0000313" key="3">
    <source>
        <dbReference type="Proteomes" id="UP000011863"/>
    </source>
</evidence>
<dbReference type="KEGG" id="aym:YM304_18110"/>
<evidence type="ECO:0000259" key="1">
    <source>
        <dbReference type="PROSITE" id="PS50995"/>
    </source>
</evidence>
<dbReference type="Proteomes" id="UP000011863">
    <property type="component" value="Chromosome"/>
</dbReference>
<dbReference type="GO" id="GO:0003700">
    <property type="term" value="F:DNA-binding transcription factor activity"/>
    <property type="evidence" value="ECO:0007669"/>
    <property type="project" value="InterPro"/>
</dbReference>
<dbReference type="PANTHER" id="PTHR33164:SF99">
    <property type="entry name" value="MARR FAMILY REGULATORY PROTEIN"/>
    <property type="match status" value="1"/>
</dbReference>
<keyword evidence="3" id="KW-1185">Reference proteome</keyword>
<feature type="domain" description="HTH marR-type" evidence="1">
    <location>
        <begin position="18"/>
        <end position="150"/>
    </location>
</feature>
<dbReference type="InterPro" id="IPR000835">
    <property type="entry name" value="HTH_MarR-typ"/>
</dbReference>
<accession>A0A6C7EAH0</accession>
<dbReference type="InterPro" id="IPR039422">
    <property type="entry name" value="MarR/SlyA-like"/>
</dbReference>
<dbReference type="Pfam" id="PF01047">
    <property type="entry name" value="MarR"/>
    <property type="match status" value="1"/>
</dbReference>
<dbReference type="PANTHER" id="PTHR33164">
    <property type="entry name" value="TRANSCRIPTIONAL REGULATOR, MARR FAMILY"/>
    <property type="match status" value="1"/>
</dbReference>
<proteinExistence type="predicted"/>
<dbReference type="SMART" id="SM00347">
    <property type="entry name" value="HTH_MARR"/>
    <property type="match status" value="1"/>
</dbReference>
<dbReference type="OrthoDB" id="8635520at2"/>
<dbReference type="GO" id="GO:0006950">
    <property type="term" value="P:response to stress"/>
    <property type="evidence" value="ECO:0007669"/>
    <property type="project" value="TreeGrafter"/>
</dbReference>
<organism evidence="2 3">
    <name type="scientific">Ilumatobacter coccineus (strain NBRC 103263 / KCTC 29153 / YM16-304)</name>
    <dbReference type="NCBI Taxonomy" id="1313172"/>
    <lineage>
        <taxon>Bacteria</taxon>
        <taxon>Bacillati</taxon>
        <taxon>Actinomycetota</taxon>
        <taxon>Acidimicrobiia</taxon>
        <taxon>Acidimicrobiales</taxon>
        <taxon>Ilumatobacteraceae</taxon>
        <taxon>Ilumatobacter</taxon>
    </lineage>
</organism>
<reference evidence="2 3" key="1">
    <citation type="journal article" date="2013" name="Int. J. Syst. Evol. Microbiol.">
        <title>Ilumatobacter nonamiense sp. nov. and Ilumatobacter coccineum sp. nov., isolated from seashore sand.</title>
        <authorList>
            <person name="Matsumoto A."/>
            <person name="Kasai H."/>
            <person name="Matsuo Y."/>
            <person name="Shizuri Y."/>
            <person name="Ichikawa N."/>
            <person name="Fujita N."/>
            <person name="Omura S."/>
            <person name="Takahashi Y."/>
        </authorList>
    </citation>
    <scope>NUCLEOTIDE SEQUENCE [LARGE SCALE GENOMIC DNA]</scope>
    <source>
        <strain evidence="3">NBRC 103263 / KCTC 29153 / YM16-304</strain>
    </source>
</reference>
<name>A0A6C7EAH0_ILUCY</name>
<dbReference type="InterPro" id="IPR036388">
    <property type="entry name" value="WH-like_DNA-bd_sf"/>
</dbReference>
<dbReference type="PROSITE" id="PS50995">
    <property type="entry name" value="HTH_MARR_2"/>
    <property type="match status" value="1"/>
</dbReference>
<dbReference type="EMBL" id="AP012057">
    <property type="protein sequence ID" value="BAN02125.1"/>
    <property type="molecule type" value="Genomic_DNA"/>
</dbReference>
<dbReference type="Gene3D" id="1.10.10.10">
    <property type="entry name" value="Winged helix-like DNA-binding domain superfamily/Winged helix DNA-binding domain"/>
    <property type="match status" value="1"/>
</dbReference>
<dbReference type="InterPro" id="IPR036390">
    <property type="entry name" value="WH_DNA-bd_sf"/>
</dbReference>
<dbReference type="SUPFAM" id="SSF46785">
    <property type="entry name" value="Winged helix' DNA-binding domain"/>
    <property type="match status" value="1"/>
</dbReference>
<evidence type="ECO:0000313" key="2">
    <source>
        <dbReference type="EMBL" id="BAN02125.1"/>
    </source>
</evidence>
<dbReference type="PRINTS" id="PR00598">
    <property type="entry name" value="HTHMARR"/>
</dbReference>
<protein>
    <submittedName>
        <fullName evidence="2">Putative MarR family transcriptional regulator</fullName>
    </submittedName>
</protein>
<dbReference type="RefSeq" id="WP_015441372.1">
    <property type="nucleotide sequence ID" value="NC_020520.1"/>
</dbReference>